<dbReference type="InterPro" id="IPR056884">
    <property type="entry name" value="NPHP3-like_N"/>
</dbReference>
<feature type="repeat" description="ANK" evidence="5">
    <location>
        <begin position="1232"/>
        <end position="1264"/>
    </location>
</feature>
<keyword evidence="6" id="KW-0442">Lipid degradation</keyword>
<comment type="catalytic activity">
    <reaction evidence="4">
        <text>a 1,2-diacyl-sn-glycero-3-phosphocholine + H2O = a 1-acyl-sn-glycero-3-phosphocholine + a fatty acid + H(+)</text>
        <dbReference type="Rhea" id="RHEA:15801"/>
        <dbReference type="ChEBI" id="CHEBI:15377"/>
        <dbReference type="ChEBI" id="CHEBI:15378"/>
        <dbReference type="ChEBI" id="CHEBI:28868"/>
        <dbReference type="ChEBI" id="CHEBI:57643"/>
        <dbReference type="ChEBI" id="CHEBI:58168"/>
        <dbReference type="EC" id="3.1.1.4"/>
    </reaction>
    <physiologicalReaction direction="left-to-right" evidence="4">
        <dbReference type="Rhea" id="RHEA:15802"/>
    </physiologicalReaction>
</comment>
<dbReference type="Gene3D" id="3.40.50.300">
    <property type="entry name" value="P-loop containing nucleotide triphosphate hydrolases"/>
    <property type="match status" value="1"/>
</dbReference>
<organism evidence="8 9">
    <name type="scientific">Sclerotinia trifoliorum</name>
    <dbReference type="NCBI Taxonomy" id="28548"/>
    <lineage>
        <taxon>Eukaryota</taxon>
        <taxon>Fungi</taxon>
        <taxon>Dikarya</taxon>
        <taxon>Ascomycota</taxon>
        <taxon>Pezizomycotina</taxon>
        <taxon>Leotiomycetes</taxon>
        <taxon>Helotiales</taxon>
        <taxon>Sclerotiniaceae</taxon>
        <taxon>Sclerotinia</taxon>
    </lineage>
</organism>
<evidence type="ECO:0000256" key="6">
    <source>
        <dbReference type="PROSITE-ProRule" id="PRU01161"/>
    </source>
</evidence>
<dbReference type="SMART" id="SM00248">
    <property type="entry name" value="ANK"/>
    <property type="match status" value="7"/>
</dbReference>
<feature type="repeat" description="ANK" evidence="5">
    <location>
        <begin position="1265"/>
        <end position="1297"/>
    </location>
</feature>
<dbReference type="InterPro" id="IPR002641">
    <property type="entry name" value="PNPLA_dom"/>
</dbReference>
<proteinExistence type="predicted"/>
<feature type="repeat" description="ANK" evidence="5">
    <location>
        <begin position="1024"/>
        <end position="1056"/>
    </location>
</feature>
<evidence type="ECO:0000256" key="2">
    <source>
        <dbReference type="ARBA" id="ARBA00022737"/>
    </source>
</evidence>
<comment type="caution">
    <text evidence="8">The sequence shown here is derived from an EMBL/GenBank/DDBJ whole genome shotgun (WGS) entry which is preliminary data.</text>
</comment>
<feature type="short sequence motif" description="DGA/G" evidence="6">
    <location>
        <begin position="194"/>
        <end position="196"/>
    </location>
</feature>
<evidence type="ECO:0000256" key="4">
    <source>
        <dbReference type="ARBA" id="ARBA00023422"/>
    </source>
</evidence>
<accession>A0A8H2VR92</accession>
<feature type="active site" description="Nucleophile" evidence="6">
    <location>
        <position position="52"/>
    </location>
</feature>
<dbReference type="EMBL" id="CAJHIA010000009">
    <property type="protein sequence ID" value="CAD6442839.1"/>
    <property type="molecule type" value="Genomic_DNA"/>
</dbReference>
<evidence type="ECO:0000256" key="1">
    <source>
        <dbReference type="ARBA" id="ARBA00013278"/>
    </source>
</evidence>
<dbReference type="PANTHER" id="PTHR10039">
    <property type="entry name" value="AMELOGENIN"/>
    <property type="match status" value="1"/>
</dbReference>
<dbReference type="PROSITE" id="PS50088">
    <property type="entry name" value="ANK_REPEAT"/>
    <property type="match status" value="5"/>
</dbReference>
<dbReference type="CDD" id="cd07216">
    <property type="entry name" value="Pat17_PNPLA8_PNPLA9_like3"/>
    <property type="match status" value="1"/>
</dbReference>
<keyword evidence="5" id="KW-0040">ANK repeat</keyword>
<dbReference type="Proteomes" id="UP000624404">
    <property type="component" value="Unassembled WGS sequence"/>
</dbReference>
<dbReference type="Gene3D" id="1.25.40.20">
    <property type="entry name" value="Ankyrin repeat-containing domain"/>
    <property type="match status" value="2"/>
</dbReference>
<dbReference type="Pfam" id="PF24883">
    <property type="entry name" value="NPHP3_N"/>
    <property type="match status" value="1"/>
</dbReference>
<evidence type="ECO:0000259" key="7">
    <source>
        <dbReference type="PROSITE" id="PS51635"/>
    </source>
</evidence>
<dbReference type="GO" id="GO:0016042">
    <property type="term" value="P:lipid catabolic process"/>
    <property type="evidence" value="ECO:0007669"/>
    <property type="project" value="UniProtKB-UniRule"/>
</dbReference>
<feature type="short sequence motif" description="GXGXXG" evidence="6">
    <location>
        <begin position="14"/>
        <end position="19"/>
    </location>
</feature>
<dbReference type="SUPFAM" id="SSF52151">
    <property type="entry name" value="FabD/lysophospholipase-like"/>
    <property type="match status" value="1"/>
</dbReference>
<reference evidence="8" key="1">
    <citation type="submission" date="2020-10" db="EMBL/GenBank/DDBJ databases">
        <authorList>
            <person name="Kusch S."/>
        </authorList>
    </citation>
    <scope>NUCLEOTIDE SEQUENCE</scope>
    <source>
        <strain evidence="8">SwB9</strain>
    </source>
</reference>
<dbReference type="GO" id="GO:0046486">
    <property type="term" value="P:glycerolipid metabolic process"/>
    <property type="evidence" value="ECO:0007669"/>
    <property type="project" value="UniProtKB-ARBA"/>
</dbReference>
<evidence type="ECO:0000313" key="8">
    <source>
        <dbReference type="EMBL" id="CAD6442839.1"/>
    </source>
</evidence>
<evidence type="ECO:0000256" key="3">
    <source>
        <dbReference type="ARBA" id="ARBA00023098"/>
    </source>
</evidence>
<dbReference type="Pfam" id="PF12796">
    <property type="entry name" value="Ank_2"/>
    <property type="match status" value="2"/>
</dbReference>
<dbReference type="PROSITE" id="PS50297">
    <property type="entry name" value="ANK_REP_REGION"/>
    <property type="match status" value="4"/>
</dbReference>
<dbReference type="InterPro" id="IPR036770">
    <property type="entry name" value="Ankyrin_rpt-contain_sf"/>
</dbReference>
<feature type="repeat" description="ANK" evidence="5">
    <location>
        <begin position="1058"/>
        <end position="1090"/>
    </location>
</feature>
<name>A0A8H2VR92_9HELO</name>
<keyword evidence="9" id="KW-1185">Reference proteome</keyword>
<feature type="domain" description="PNPLA" evidence="7">
    <location>
        <begin position="10"/>
        <end position="207"/>
    </location>
</feature>
<feature type="active site" description="Proton acceptor" evidence="6">
    <location>
        <position position="194"/>
    </location>
</feature>
<feature type="repeat" description="ANK" evidence="5">
    <location>
        <begin position="1160"/>
        <end position="1187"/>
    </location>
</feature>
<dbReference type="GO" id="GO:0004623">
    <property type="term" value="F:phospholipase A2 activity"/>
    <property type="evidence" value="ECO:0007669"/>
    <property type="project" value="UniProtKB-EC"/>
</dbReference>
<evidence type="ECO:0000256" key="5">
    <source>
        <dbReference type="PROSITE-ProRule" id="PRU00023"/>
    </source>
</evidence>
<dbReference type="SUPFAM" id="SSF52540">
    <property type="entry name" value="P-loop containing nucleoside triphosphate hydrolases"/>
    <property type="match status" value="1"/>
</dbReference>
<dbReference type="PROSITE" id="PS51635">
    <property type="entry name" value="PNPLA"/>
    <property type="match status" value="1"/>
</dbReference>
<dbReference type="InterPro" id="IPR016035">
    <property type="entry name" value="Acyl_Trfase/lysoPLipase"/>
</dbReference>
<keyword evidence="3 6" id="KW-0443">Lipid metabolism</keyword>
<dbReference type="OrthoDB" id="1658288at2759"/>
<protein>
    <recommendedName>
        <fullName evidence="1">phospholipase A2</fullName>
        <ecNumber evidence="1">3.1.1.4</ecNumber>
    </recommendedName>
</protein>
<dbReference type="SUPFAM" id="SSF48403">
    <property type="entry name" value="Ankyrin repeat"/>
    <property type="match status" value="1"/>
</dbReference>
<feature type="short sequence motif" description="GXSXG" evidence="6">
    <location>
        <begin position="50"/>
        <end position="54"/>
    </location>
</feature>
<evidence type="ECO:0000313" key="9">
    <source>
        <dbReference type="Proteomes" id="UP000624404"/>
    </source>
</evidence>
<dbReference type="PANTHER" id="PTHR10039:SF5">
    <property type="entry name" value="NACHT DOMAIN-CONTAINING PROTEIN"/>
    <property type="match status" value="1"/>
</dbReference>
<keyword evidence="6" id="KW-0378">Hydrolase</keyword>
<gene>
    <name evidence="8" type="ORF">SCLTRI_LOCUS2631</name>
</gene>
<sequence>MSAPQQLSLLSLDGGGIRGLSMLFIIEEIMNRINPDSPPKPCEYFDMIGGTSTGGLIAIMLGRLEMSVQECKEAYTEMMGKIFLKKHSRISLTKRKVRGQFDTIVLEEAIKAVIKDRGIPVDSLLFWPQGKCKIFVTSTTREGRGTRRLASYQSRGAGDLIKYTKIWEAARATSAAPSFFDPVVIGPYGEKFLDGGTGANNPVVELWNEAKDIWSSVTLEAQLRCLISIGTGVPKAEAFGEHPAEIFRTILAIATDTEKTAQDFHRRHNDLDKDNIYYRFNVQRGLETVGLNETKKLAIIASATRSYMAQQDVQNQLRICEERLQERIAGSVSPLPKRTEKDCLRTLFFEYGARQDAIELPDSVGEGRLEWILHDPNFQQWEARENLPRHQGVFSIEGHPGSGKSTMMKYLVTRFTSPEFKEESGRDEIVLAFYFNARSGNDLEKNTLGLFQSLLHQLLLETPPVPERIFKTFTQRNETGGDWTWKQNEIVEYFLQALEREHLKPVTIFIDALDECGIDGTTQEALRIIEIFQTAVTTAKKNGRILNLCVSSRHYPNIRFQHCSGVNVEENNKQDIGAFIESKLPSATKLSCEYSERQALKSDLVEKAGGIFLWVKLVMAKLKNMYAGGESISSLREELKRVPSDLHQLYKQLVESCQGDKGRGEMLQILQWALFSQTQLTAGELRHAMALACTATSVSPAKELVQTWQNETKHLTTNERFADMVRTRTKGLVEVIDEPLNSGSIDSHSSRCRSTSMTPESITFDYDSESSLENDWPRVLQQPHHGTPEASVHGGLRLGARRELQSSFWRQRIQVIHESVRNFFVKESGLLLLDPGLDSQLIGLSHNQLLDDSLKYLTLYQIGESISSPVASEDLASSVDLDALSVTSDELQPPFEEPPILLKYSANYLFVHACEADQHGVAQFNLFDRLYTSDDGALLKLIISLNKKQPLRLKQNYPWKTSAPNVVLALASYYKVESCLANLLDQNGGNSRQGADINALLGCDDLTLESNDLIFGAHLPLWSDAYTPLMFACIANHESVVKFLLRAKADVNIKSPRMEYTALHLAAFWGNKNICRMLLRCKANVQVLDVKEKSPLFYACGNQRSEVVIQLIKSGAAVQSTEEQNVILRFVFGRESYKSEWPILTKVFNNILDVNYQGVDEETPLSLAIQTGNANLVRLMLERGAELWAGTGFCSSPLYTACHNNALAWLVKIMMNNDWGAKYNWDKKDVAHGKTILHWAAEFDFIDLIQELIAAKASPHIHDFYGETPLHYAAETGHFKAVKLLVGAGASLTVTDFECRNFRTPRDCATQNGHYTIVDYLSKLMDNFPS</sequence>
<dbReference type="InterPro" id="IPR027417">
    <property type="entry name" value="P-loop_NTPase"/>
</dbReference>
<dbReference type="Pfam" id="PF01734">
    <property type="entry name" value="Patatin"/>
    <property type="match status" value="1"/>
</dbReference>
<dbReference type="Gene3D" id="3.40.1090.10">
    <property type="entry name" value="Cytosolic phospholipase A2 catalytic domain"/>
    <property type="match status" value="1"/>
</dbReference>
<dbReference type="InterPro" id="IPR002110">
    <property type="entry name" value="Ankyrin_rpt"/>
</dbReference>
<keyword evidence="2" id="KW-0677">Repeat</keyword>
<dbReference type="EC" id="3.1.1.4" evidence="1"/>